<accession>E1K2A5</accession>
<organism evidence="1 2">
    <name type="scientific">Solidesulfovibrio fructosivorans JJ]</name>
    <dbReference type="NCBI Taxonomy" id="596151"/>
    <lineage>
        <taxon>Bacteria</taxon>
        <taxon>Pseudomonadati</taxon>
        <taxon>Thermodesulfobacteriota</taxon>
        <taxon>Desulfovibrionia</taxon>
        <taxon>Desulfovibrionales</taxon>
        <taxon>Desulfovibrionaceae</taxon>
        <taxon>Solidesulfovibrio</taxon>
    </lineage>
</organism>
<dbReference type="AlphaFoldDB" id="E1K2A5"/>
<dbReference type="RefSeq" id="WP_005996953.1">
    <property type="nucleotide sequence ID" value="NZ_AECZ01000053.1"/>
</dbReference>
<reference evidence="1 2" key="1">
    <citation type="submission" date="2010-08" db="EMBL/GenBank/DDBJ databases">
        <title>The draft genome of Desulfovibrio fructosovorans JJ.</title>
        <authorList>
            <consortium name="US DOE Joint Genome Institute (JGI-PGF)"/>
            <person name="Lucas S."/>
            <person name="Copeland A."/>
            <person name="Lapidus A."/>
            <person name="Cheng J.-F."/>
            <person name="Bruce D."/>
            <person name="Goodwin L."/>
            <person name="Pitluck S."/>
            <person name="Land M.L."/>
            <person name="Hauser L."/>
            <person name="Chang Y.-J."/>
            <person name="Jeffries C."/>
            <person name="Wall J.D."/>
            <person name="Stahl D.A."/>
            <person name="Arkin A.P."/>
            <person name="Dehal P."/>
            <person name="Stolyar S.M."/>
            <person name="Hazen T.C."/>
            <person name="Woyke T.J."/>
        </authorList>
    </citation>
    <scope>NUCLEOTIDE SEQUENCE [LARGE SCALE GENOMIC DNA]</scope>
    <source>
        <strain evidence="1 2">JJ</strain>
    </source>
</reference>
<comment type="caution">
    <text evidence="1">The sequence shown here is derived from an EMBL/GenBank/DDBJ whole genome shotgun (WGS) entry which is preliminary data.</text>
</comment>
<dbReference type="EMBL" id="AECZ01000053">
    <property type="protein sequence ID" value="EFL49260.1"/>
    <property type="molecule type" value="Genomic_DNA"/>
</dbReference>
<gene>
    <name evidence="1" type="ORF">DesfrDRAFT_4005</name>
</gene>
<dbReference type="STRING" id="596151.DesfrDRAFT_4005"/>
<evidence type="ECO:0008006" key="3">
    <source>
        <dbReference type="Google" id="ProtNLM"/>
    </source>
</evidence>
<proteinExistence type="predicted"/>
<name>E1K2A5_SOLFR</name>
<evidence type="ECO:0000313" key="1">
    <source>
        <dbReference type="EMBL" id="EFL49260.1"/>
    </source>
</evidence>
<keyword evidence="2" id="KW-1185">Reference proteome</keyword>
<protein>
    <recommendedName>
        <fullName evidence="3">Lipoprotein</fullName>
    </recommendedName>
</protein>
<evidence type="ECO:0000313" key="2">
    <source>
        <dbReference type="Proteomes" id="UP000006250"/>
    </source>
</evidence>
<dbReference type="Proteomes" id="UP000006250">
    <property type="component" value="Unassembled WGS sequence"/>
</dbReference>
<sequence precursor="true">MVACRFNPHRLTNHAFLIAFGLLLFLLGGCASKASLTQLSSFSTNTDRLSDDTMKFYGYMFDLHENFQKDQYLASIDKNISILHYQLSYLPSQELTFRKLLFTTLKKYAQNLKYIMSDDINSSFETNITDLAGVLQSFKDKILPNVTLPETITKDTVATAANKIADWFLEKKKQKIARESLANVTPYIVTFVEVLKDELGTCGDTTDSSQYCASVPDQKKPVAVVVSQQICDNLQQYMDAADRAAMLATKPADILANRKTAYSYRYKRDRACESLAALRQALDAYETAVTSLPVAITDKKTETLARALGIVAAQLEQFETVFAKASL</sequence>
<dbReference type="PROSITE" id="PS51257">
    <property type="entry name" value="PROKAR_LIPOPROTEIN"/>
    <property type="match status" value="1"/>
</dbReference>